<sequence>MSSFDFDLDALNSAMNAFFDPASVSMVTITCQQTSSIIPASLTHLVKPGYVDGKPQFLSDTGELIEGVYSDIPNDVYHSLDAISSSQVKCYADSPMKYEQAYINGKGKQFSAKSRESGVLSHELTLEGADVFNARRFALLDSEQFPDDPKSLTELKDACTANKLTTSGTIAELIKRLEQANAPQKPFESRQLEWIKANIGDECFALCDTELQSAVTCAAIIKLLQDNQHIAMKALKLPVSKEMFDSVIGLNQAIERNAHANKFLNRKNGMAEVAFFTRDPETGLMLKCKVDWLTAVKNFIVPCDLKTTRSANPALAAYQFADLRYDLQAVFYLKVIKPHLKETEYAERLFPLITVETGDCAICEVFELHDDDWVIAEQDLPIILQNMKNSIKKNEYRGYTEQGKSVIKLARRKSSLAATR</sequence>
<dbReference type="InterPro" id="IPR024432">
    <property type="entry name" value="Put_RecE_PDDEXK-like_dom"/>
</dbReference>
<dbReference type="AlphaFoldDB" id="A0A5B8R4A6"/>
<protein>
    <recommendedName>
        <fullName evidence="1">Putative exodeoxyribonuclease 8 PDDEXK-like domain-containing protein</fullName>
    </recommendedName>
</protein>
<dbReference type="Gene3D" id="3.90.320.10">
    <property type="match status" value="1"/>
</dbReference>
<reference evidence="2" key="1">
    <citation type="journal article" date="2019" name="Ecotoxicol. Environ. Saf.">
        <title>Microbial characterization of heavy metal resistant bacterial strains isolated from an electroplating wastewater treatment plant.</title>
        <authorList>
            <person name="Cai X."/>
            <person name="Zheng X."/>
            <person name="Zhang D."/>
            <person name="Iqbal W."/>
            <person name="Liu C."/>
            <person name="Yang B."/>
            <person name="Zhao X."/>
            <person name="Lu X."/>
            <person name="Mao Y."/>
        </authorList>
    </citation>
    <scope>NUCLEOTIDE SEQUENCE [LARGE SCALE GENOMIC DNA]</scope>
    <source>
        <strain evidence="2">Ni1-3</strain>
    </source>
</reference>
<dbReference type="InterPro" id="IPR036361">
    <property type="entry name" value="SAP_dom_sf"/>
</dbReference>
<dbReference type="Pfam" id="PF12684">
    <property type="entry name" value="DUF3799"/>
    <property type="match status" value="1"/>
</dbReference>
<dbReference type="InterPro" id="IPR011604">
    <property type="entry name" value="PDDEXK-like_dom_sf"/>
</dbReference>
<gene>
    <name evidence="2" type="ORF">D0436_22210</name>
</gene>
<accession>A0A5B8R4A6</accession>
<organism evidence="2">
    <name type="scientific">Shewanella decolorationis</name>
    <dbReference type="NCBI Taxonomy" id="256839"/>
    <lineage>
        <taxon>Bacteria</taxon>
        <taxon>Pseudomonadati</taxon>
        <taxon>Pseudomonadota</taxon>
        <taxon>Gammaproteobacteria</taxon>
        <taxon>Alteromonadales</taxon>
        <taxon>Shewanellaceae</taxon>
        <taxon>Shewanella</taxon>
    </lineage>
</organism>
<name>A0A5B8R4A6_9GAMM</name>
<dbReference type="Gene3D" id="1.10.720.30">
    <property type="entry name" value="SAP domain"/>
    <property type="match status" value="1"/>
</dbReference>
<evidence type="ECO:0000313" key="2">
    <source>
        <dbReference type="EMBL" id="QDZ92948.1"/>
    </source>
</evidence>
<feature type="domain" description="Putative exodeoxyribonuclease 8 PDDEXK-like" evidence="1">
    <location>
        <begin position="226"/>
        <end position="391"/>
    </location>
</feature>
<dbReference type="RefSeq" id="WP_208660779.1">
    <property type="nucleotide sequence ID" value="NZ_CP076856.1"/>
</dbReference>
<dbReference type="EMBL" id="CP031775">
    <property type="protein sequence ID" value="QDZ92948.1"/>
    <property type="molecule type" value="Genomic_DNA"/>
</dbReference>
<evidence type="ECO:0000259" key="1">
    <source>
        <dbReference type="Pfam" id="PF12684"/>
    </source>
</evidence>
<proteinExistence type="predicted"/>